<reference evidence="1 2" key="1">
    <citation type="submission" date="2016-10" db="EMBL/GenBank/DDBJ databases">
        <authorList>
            <person name="de Groot N.N."/>
        </authorList>
    </citation>
    <scope>NUCLEOTIDE SEQUENCE [LARGE SCALE GENOMIC DNA]</scope>
    <source>
        <strain evidence="1 2">S5-249</strain>
    </source>
</reference>
<sequence length="323" mass="36972">MSLDRALDGVPFAIDKFRCLEAARMLAKFKPDEEHFPWSLATPIAQVAFKTLFVSICHRMNWDVLQSALAEWMLPDTDRRLAEFAATSPKQIRELLATYARQERVLPHQRASMLRDTATTLLELSQSDGPIRRLLKQPHLEGADGFYAQFGRIAAFQGDPLEKKLRVLAHDLHREGIMRFSDPQNLRPAVEYHLLRLYLRTGRVFPTRPAVVEALTGEPRPARRRLVMLLRETVDQAMRDCAQYAGLDVATLNYLEWQLARTICISELGPEWHPHCVNAPAQELPHDVARLVAGPCPYGQSCRTLGDRGYEWFNEPQFEKAIY</sequence>
<evidence type="ECO:0000313" key="1">
    <source>
        <dbReference type="EMBL" id="SFR79854.1"/>
    </source>
</evidence>
<evidence type="ECO:0000313" key="2">
    <source>
        <dbReference type="Proteomes" id="UP000198824"/>
    </source>
</evidence>
<organism evidence="1 2">
    <name type="scientific">Sphingomonas jatrophae</name>
    <dbReference type="NCBI Taxonomy" id="1166337"/>
    <lineage>
        <taxon>Bacteria</taxon>
        <taxon>Pseudomonadati</taxon>
        <taxon>Pseudomonadota</taxon>
        <taxon>Alphaproteobacteria</taxon>
        <taxon>Sphingomonadales</taxon>
        <taxon>Sphingomonadaceae</taxon>
        <taxon>Sphingomonas</taxon>
    </lineage>
</organism>
<accession>A0A1I6JLN3</accession>
<dbReference type="OrthoDB" id="9429405at2"/>
<dbReference type="RefSeq" id="WP_093310136.1">
    <property type="nucleotide sequence ID" value="NZ_FOZG01000001.1"/>
</dbReference>
<dbReference type="EMBL" id="FOZG01000001">
    <property type="protein sequence ID" value="SFR79854.1"/>
    <property type="molecule type" value="Genomic_DNA"/>
</dbReference>
<proteinExistence type="predicted"/>
<dbReference type="Proteomes" id="UP000198824">
    <property type="component" value="Unassembled WGS sequence"/>
</dbReference>
<dbReference type="AlphaFoldDB" id="A0A1I6JLN3"/>
<keyword evidence="2" id="KW-1185">Reference proteome</keyword>
<gene>
    <name evidence="1" type="ORF">SAMN05192580_0477</name>
</gene>
<name>A0A1I6JLN3_9SPHN</name>
<protein>
    <submittedName>
        <fullName evidence="1">Uncharacterized protein</fullName>
    </submittedName>
</protein>